<gene>
    <name evidence="3" type="ORF">Ahu01nite_087710</name>
</gene>
<evidence type="ECO:0000256" key="1">
    <source>
        <dbReference type="SAM" id="MobiDB-lite"/>
    </source>
</evidence>
<reference evidence="3 4" key="1">
    <citation type="submission" date="2021-01" db="EMBL/GenBank/DDBJ databases">
        <title>Whole genome shotgun sequence of Actinoplanes humidus NBRC 14915.</title>
        <authorList>
            <person name="Komaki H."/>
            <person name="Tamura T."/>
        </authorList>
    </citation>
    <scope>NUCLEOTIDE SEQUENCE [LARGE SCALE GENOMIC DNA]</scope>
    <source>
        <strain evidence="3 4">NBRC 14915</strain>
    </source>
</reference>
<dbReference type="SMART" id="SM00530">
    <property type="entry name" value="HTH_XRE"/>
    <property type="match status" value="1"/>
</dbReference>
<dbReference type="Gene3D" id="3.40.50.300">
    <property type="entry name" value="P-loop containing nucleotide triphosphate hydrolases"/>
    <property type="match status" value="1"/>
</dbReference>
<accession>A0ABQ4A4B9</accession>
<dbReference type="PANTHER" id="PTHR47691:SF3">
    <property type="entry name" value="HTH-TYPE TRANSCRIPTIONAL REGULATOR RV0890C-RELATED"/>
    <property type="match status" value="1"/>
</dbReference>
<feature type="domain" description="HTH cro/C1-type" evidence="2">
    <location>
        <begin position="62"/>
        <end position="117"/>
    </location>
</feature>
<sequence length="490" mass="52091">MVLDSERDRAERGRAGQDRAGRGRADRDRADRDTAGRSAEDRSAEDLFTEDRFTEDRFAAELRHWRHTQRMTQEGLAEASGLSVRGIRSLERGQVRAPRRRTVALLADALRLNGGDREGFLTLATEPAPTAPGDTSPGHRADVLVPGELPPAINDLTGRSAELARLASLAGPAATGQGAGPTAVVLHGLAGIGKTSLAVAAGHRLRERFPDGQIFVDLSVPDSPSTGTAPALAVDQVPAFHQAATLGRILRSLGVPDSRIPRSSAERTALYRTVTQGRRLLVVLDNAVNERQVRPLLPATPGCLVLITARRPLAGLEAVERSAVPVLDHPVATLLLRIIIGPRAAAEPEAIAELARLCGHLPLALRIAGNRLASRPSWSVARMVGQLSDAGGRLSALTAGDQGVREAFAVSYAQLALTTALVFRRCAPIAHTDFGVALAAATAGLSESGTDAALEELVDAGLLLTAGRRYRFHDLVALYAAERLRRDEPR</sequence>
<evidence type="ECO:0000313" key="3">
    <source>
        <dbReference type="EMBL" id="GIE25669.1"/>
    </source>
</evidence>
<dbReference type="SUPFAM" id="SSF52540">
    <property type="entry name" value="P-loop containing nucleoside triphosphate hydrolases"/>
    <property type="match status" value="1"/>
</dbReference>
<evidence type="ECO:0000313" key="4">
    <source>
        <dbReference type="Proteomes" id="UP000603200"/>
    </source>
</evidence>
<dbReference type="InterPro" id="IPR041664">
    <property type="entry name" value="AAA_16"/>
</dbReference>
<dbReference type="InterPro" id="IPR010982">
    <property type="entry name" value="Lambda_DNA-bd_dom_sf"/>
</dbReference>
<dbReference type="PROSITE" id="PS50943">
    <property type="entry name" value="HTH_CROC1"/>
    <property type="match status" value="1"/>
</dbReference>
<evidence type="ECO:0000259" key="2">
    <source>
        <dbReference type="PROSITE" id="PS50943"/>
    </source>
</evidence>
<dbReference type="InterPro" id="IPR027417">
    <property type="entry name" value="P-loop_NTPase"/>
</dbReference>
<comment type="caution">
    <text evidence="3">The sequence shown here is derived from an EMBL/GenBank/DDBJ whole genome shotgun (WGS) entry which is preliminary data.</text>
</comment>
<dbReference type="Proteomes" id="UP000603200">
    <property type="component" value="Unassembled WGS sequence"/>
</dbReference>
<dbReference type="InterPro" id="IPR001387">
    <property type="entry name" value="Cro/C1-type_HTH"/>
</dbReference>
<name>A0ABQ4A4B9_9ACTN</name>
<proteinExistence type="predicted"/>
<dbReference type="Pfam" id="PF13191">
    <property type="entry name" value="AAA_16"/>
    <property type="match status" value="1"/>
</dbReference>
<organism evidence="3 4">
    <name type="scientific">Winogradskya humida</name>
    <dbReference type="NCBI Taxonomy" id="113566"/>
    <lineage>
        <taxon>Bacteria</taxon>
        <taxon>Bacillati</taxon>
        <taxon>Actinomycetota</taxon>
        <taxon>Actinomycetes</taxon>
        <taxon>Micromonosporales</taxon>
        <taxon>Micromonosporaceae</taxon>
        <taxon>Winogradskya</taxon>
    </lineage>
</organism>
<dbReference type="PANTHER" id="PTHR47691">
    <property type="entry name" value="REGULATOR-RELATED"/>
    <property type="match status" value="1"/>
</dbReference>
<feature type="region of interest" description="Disordered" evidence="1">
    <location>
        <begin position="1"/>
        <end position="46"/>
    </location>
</feature>
<dbReference type="Pfam" id="PF13560">
    <property type="entry name" value="HTH_31"/>
    <property type="match status" value="1"/>
</dbReference>
<protein>
    <recommendedName>
        <fullName evidence="2">HTH cro/C1-type domain-containing protein</fullName>
    </recommendedName>
</protein>
<dbReference type="SUPFAM" id="SSF47413">
    <property type="entry name" value="lambda repressor-like DNA-binding domains"/>
    <property type="match status" value="1"/>
</dbReference>
<dbReference type="PRINTS" id="PR00364">
    <property type="entry name" value="DISEASERSIST"/>
</dbReference>
<keyword evidence="4" id="KW-1185">Reference proteome</keyword>
<dbReference type="CDD" id="cd00093">
    <property type="entry name" value="HTH_XRE"/>
    <property type="match status" value="1"/>
</dbReference>
<dbReference type="EMBL" id="BOMN01000125">
    <property type="protein sequence ID" value="GIE25669.1"/>
    <property type="molecule type" value="Genomic_DNA"/>
</dbReference>
<dbReference type="Gene3D" id="1.10.260.40">
    <property type="entry name" value="lambda repressor-like DNA-binding domains"/>
    <property type="match status" value="1"/>
</dbReference>